<reference evidence="14 15" key="1">
    <citation type="submission" date="2016-12" db="EMBL/GenBank/DDBJ databases">
        <title>Draft genome sequences of strains Salinicola socius SMB35, Salinicola sp. MH3R3-1 and Chromohalobacter sp. SMB17 from the Verkhnekamsk potash mining region of Russia.</title>
        <authorList>
            <person name="Mavrodi D.V."/>
            <person name="Olsson B.E."/>
            <person name="Korsakova E.S."/>
            <person name="Pyankova A."/>
            <person name="Mavrodi O.V."/>
            <person name="Plotnikova E.G."/>
        </authorList>
    </citation>
    <scope>NUCLEOTIDE SEQUENCE [LARGE SCALE GENOMIC DNA]</scope>
    <source>
        <strain evidence="14 15">SMB17</strain>
    </source>
</reference>
<dbReference type="CDD" id="cd09155">
    <property type="entry name" value="PLDc_PaCLS_like_1"/>
    <property type="match status" value="1"/>
</dbReference>
<dbReference type="RefSeq" id="WP_040241069.1">
    <property type="nucleotide sequence ID" value="NZ_LN651367.1"/>
</dbReference>
<comment type="similarity">
    <text evidence="12">Belongs to the phospholipase D family. Cardiolipin synthase subfamily. ClsA sub-subfamily.</text>
</comment>
<name>A0A1Q8TCP5_9GAMM</name>
<keyword evidence="4 12" id="KW-0808">Transferase</keyword>
<evidence type="ECO:0000256" key="2">
    <source>
        <dbReference type="ARBA" id="ARBA00022475"/>
    </source>
</evidence>
<evidence type="ECO:0000256" key="10">
    <source>
        <dbReference type="ARBA" id="ARBA00023209"/>
    </source>
</evidence>
<dbReference type="Proteomes" id="UP000186806">
    <property type="component" value="Unassembled WGS sequence"/>
</dbReference>
<dbReference type="PANTHER" id="PTHR21248">
    <property type="entry name" value="CARDIOLIPIN SYNTHASE"/>
    <property type="match status" value="1"/>
</dbReference>
<dbReference type="GO" id="GO:0008808">
    <property type="term" value="F:cardiolipin synthase activity"/>
    <property type="evidence" value="ECO:0007669"/>
    <property type="project" value="UniProtKB-UniRule"/>
</dbReference>
<dbReference type="AlphaFoldDB" id="A0A1Q8TCP5"/>
<feature type="active site" evidence="12">
    <location>
        <position position="394"/>
    </location>
</feature>
<evidence type="ECO:0000256" key="9">
    <source>
        <dbReference type="ARBA" id="ARBA00023136"/>
    </source>
</evidence>
<feature type="active site" evidence="12">
    <location>
        <position position="392"/>
    </location>
</feature>
<feature type="active site" evidence="12">
    <location>
        <position position="399"/>
    </location>
</feature>
<evidence type="ECO:0000256" key="3">
    <source>
        <dbReference type="ARBA" id="ARBA00022516"/>
    </source>
</evidence>
<keyword evidence="3 12" id="KW-0444">Lipid biosynthesis</keyword>
<keyword evidence="7 12" id="KW-1133">Transmembrane helix</keyword>
<dbReference type="SMART" id="SM00155">
    <property type="entry name" value="PLDc"/>
    <property type="match status" value="2"/>
</dbReference>
<keyword evidence="6" id="KW-0677">Repeat</keyword>
<keyword evidence="9 12" id="KW-0472">Membrane</keyword>
<gene>
    <name evidence="12" type="primary">clsA</name>
    <name evidence="14" type="ORF">BTW10_10225</name>
</gene>
<sequence length="474" mass="54171">MTSGLFGILIVTIHVLGALSAIMALMSSRTSQGAVAWIVTLLTFPYLAVPIYWIFGRPRFYGYTSARGERDTVLRQVLLRFRPRLEPFFSRPSFDTTRIQAVERLAMMPMSTGNRAELLIDGEETFQSLLQGIDAAREYILVQFFIFRADEIGTLFKQHLVRRAEEGVRVCLLYDEIGSRSLPNDYLQELSESGIEVTAFNSSRGWRHRFQINFRNHRKIVVVDGREGWTGGFNVADEYLGRVARYGPWRDTHLKLTGPSVMGLQEAFWEDWYWATEEILPLNWEPSITCDECQHVVIVPSGPADNCETASLLIQHVIHGAHERLWVTSPYFVPDQGVQDALKLAALRGVDVRVMIPERPDHLLVFLSAFSFLPEMIRHGVRIFRYQPGFLHQKVVLVDDETALVGSVNLDNRSFRLNFEITAYVPDAVFAGQVEDMLRRDFAACREVSLDELNNRTIWRKLVSRAAYLLAPIQ</sequence>
<evidence type="ECO:0000256" key="4">
    <source>
        <dbReference type="ARBA" id="ARBA00022679"/>
    </source>
</evidence>
<feature type="domain" description="PLD phosphodiesterase" evidence="13">
    <location>
        <begin position="212"/>
        <end position="239"/>
    </location>
</feature>
<feature type="transmembrane region" description="Helical" evidence="12">
    <location>
        <begin position="6"/>
        <end position="27"/>
    </location>
</feature>
<dbReference type="STRING" id="223900.GCA_000821045_00973"/>
<feature type="active site" evidence="12">
    <location>
        <position position="224"/>
    </location>
</feature>
<feature type="domain" description="PLD phosphodiesterase" evidence="13">
    <location>
        <begin position="387"/>
        <end position="414"/>
    </location>
</feature>
<keyword evidence="8 12" id="KW-0443">Lipid metabolism</keyword>
<comment type="catalytic activity">
    <reaction evidence="12">
        <text>2 a 1,2-diacyl-sn-glycero-3-phospho-(1'-sn-glycerol) = a cardiolipin + glycerol</text>
        <dbReference type="Rhea" id="RHEA:31451"/>
        <dbReference type="ChEBI" id="CHEBI:17754"/>
        <dbReference type="ChEBI" id="CHEBI:62237"/>
        <dbReference type="ChEBI" id="CHEBI:64716"/>
    </reaction>
</comment>
<dbReference type="InterPro" id="IPR025202">
    <property type="entry name" value="PLD-like_dom"/>
</dbReference>
<feature type="active site" evidence="12">
    <location>
        <position position="217"/>
    </location>
</feature>
<accession>A0A1Q8TCP5</accession>
<dbReference type="NCBIfam" id="TIGR04265">
    <property type="entry name" value="bac_cardiolipin"/>
    <property type="match status" value="1"/>
</dbReference>
<comment type="caution">
    <text evidence="14">The sequence shown here is derived from an EMBL/GenBank/DDBJ whole genome shotgun (WGS) entry which is preliminary data.</text>
</comment>
<keyword evidence="10 12" id="KW-0594">Phospholipid biosynthesis</keyword>
<evidence type="ECO:0000256" key="11">
    <source>
        <dbReference type="ARBA" id="ARBA00023264"/>
    </source>
</evidence>
<evidence type="ECO:0000256" key="5">
    <source>
        <dbReference type="ARBA" id="ARBA00022692"/>
    </source>
</evidence>
<comment type="subcellular location">
    <subcellularLocation>
        <location evidence="1 12">Cell membrane</location>
        <topology evidence="1 12">Multi-pass membrane protein</topology>
    </subcellularLocation>
</comment>
<evidence type="ECO:0000256" key="1">
    <source>
        <dbReference type="ARBA" id="ARBA00004651"/>
    </source>
</evidence>
<organism evidence="14 15">
    <name type="scientific">Chromohalobacter japonicus</name>
    <dbReference type="NCBI Taxonomy" id="223900"/>
    <lineage>
        <taxon>Bacteria</taxon>
        <taxon>Pseudomonadati</taxon>
        <taxon>Pseudomonadota</taxon>
        <taxon>Gammaproteobacteria</taxon>
        <taxon>Oceanospirillales</taxon>
        <taxon>Halomonadaceae</taxon>
        <taxon>Chromohalobacter</taxon>
    </lineage>
</organism>
<protein>
    <recommendedName>
        <fullName evidence="12">Cardiolipin synthase A</fullName>
        <shortName evidence="12">CL synthase</shortName>
        <ecNumber evidence="12">2.7.8.-</ecNumber>
    </recommendedName>
</protein>
<comment type="function">
    <text evidence="12">Catalyzes the reversible phosphatidyl group transfer from one phosphatidylglycerol molecule to another to form cardiolipin (CL) (diphosphatidylglycerol) and glycerol.</text>
</comment>
<dbReference type="EC" id="2.7.8.-" evidence="12"/>
<dbReference type="InterPro" id="IPR027379">
    <property type="entry name" value="CLS_N"/>
</dbReference>
<dbReference type="SUPFAM" id="SSF56024">
    <property type="entry name" value="Phospholipase D/nuclease"/>
    <property type="match status" value="2"/>
</dbReference>
<evidence type="ECO:0000259" key="13">
    <source>
        <dbReference type="PROSITE" id="PS50035"/>
    </source>
</evidence>
<dbReference type="GO" id="GO:0032049">
    <property type="term" value="P:cardiolipin biosynthetic process"/>
    <property type="evidence" value="ECO:0007669"/>
    <property type="project" value="UniProtKB-UniRule"/>
</dbReference>
<evidence type="ECO:0000256" key="6">
    <source>
        <dbReference type="ARBA" id="ARBA00022737"/>
    </source>
</evidence>
<evidence type="ECO:0000313" key="14">
    <source>
        <dbReference type="EMBL" id="OLO11453.1"/>
    </source>
</evidence>
<keyword evidence="2 12" id="KW-1003">Cell membrane</keyword>
<dbReference type="InterPro" id="IPR030840">
    <property type="entry name" value="CL_synthase_A"/>
</dbReference>
<dbReference type="PANTHER" id="PTHR21248:SF22">
    <property type="entry name" value="PHOSPHOLIPASE D"/>
    <property type="match status" value="1"/>
</dbReference>
<proteinExistence type="inferred from homology"/>
<evidence type="ECO:0000256" key="12">
    <source>
        <dbReference type="HAMAP-Rule" id="MF_00190"/>
    </source>
</evidence>
<feature type="transmembrane region" description="Helical" evidence="12">
    <location>
        <begin position="34"/>
        <end position="55"/>
    </location>
</feature>
<dbReference type="CDD" id="cd09161">
    <property type="entry name" value="PLDc_PaCLS_like_2"/>
    <property type="match status" value="1"/>
</dbReference>
<evidence type="ECO:0000256" key="7">
    <source>
        <dbReference type="ARBA" id="ARBA00022989"/>
    </source>
</evidence>
<dbReference type="FunFam" id="3.30.870.10:FF:000014">
    <property type="entry name" value="Cardiolipin synthase"/>
    <property type="match status" value="1"/>
</dbReference>
<keyword evidence="15" id="KW-1185">Reference proteome</keyword>
<feature type="active site" evidence="12">
    <location>
        <position position="219"/>
    </location>
</feature>
<dbReference type="Pfam" id="PF13396">
    <property type="entry name" value="PLDc_N"/>
    <property type="match status" value="1"/>
</dbReference>
<keyword evidence="11 12" id="KW-1208">Phospholipid metabolism</keyword>
<dbReference type="PROSITE" id="PS50035">
    <property type="entry name" value="PLD"/>
    <property type="match status" value="2"/>
</dbReference>
<keyword evidence="5 12" id="KW-0812">Transmembrane</keyword>
<dbReference type="OrthoDB" id="9762009at2"/>
<dbReference type="InterPro" id="IPR022924">
    <property type="entry name" value="Cardiolipin_synthase"/>
</dbReference>
<dbReference type="InterPro" id="IPR001736">
    <property type="entry name" value="PLipase_D/transphosphatidylase"/>
</dbReference>
<evidence type="ECO:0000313" key="15">
    <source>
        <dbReference type="Proteomes" id="UP000186806"/>
    </source>
</evidence>
<dbReference type="Gene3D" id="3.30.870.10">
    <property type="entry name" value="Endonuclease Chain A"/>
    <property type="match status" value="2"/>
</dbReference>
<dbReference type="GO" id="GO:0005886">
    <property type="term" value="C:plasma membrane"/>
    <property type="evidence" value="ECO:0007669"/>
    <property type="project" value="UniProtKB-SubCell"/>
</dbReference>
<dbReference type="HAMAP" id="MF_00190">
    <property type="entry name" value="Cardiolipin_synth_ClsA"/>
    <property type="match status" value="1"/>
</dbReference>
<dbReference type="EMBL" id="MSDQ01000024">
    <property type="protein sequence ID" value="OLO11453.1"/>
    <property type="molecule type" value="Genomic_DNA"/>
</dbReference>
<dbReference type="Pfam" id="PF13091">
    <property type="entry name" value="PLDc_2"/>
    <property type="match status" value="2"/>
</dbReference>
<evidence type="ECO:0000256" key="8">
    <source>
        <dbReference type="ARBA" id="ARBA00023098"/>
    </source>
</evidence>